<dbReference type="CDD" id="cd07716">
    <property type="entry name" value="RNaseZ_short-form-like_MBL-fold"/>
    <property type="match status" value="1"/>
</dbReference>
<evidence type="ECO:0000313" key="3">
    <source>
        <dbReference type="EMBL" id="MCM3715120.1"/>
    </source>
</evidence>
<dbReference type="Proteomes" id="UP001139179">
    <property type="component" value="Unassembled WGS sequence"/>
</dbReference>
<dbReference type="InterPro" id="IPR001279">
    <property type="entry name" value="Metallo-B-lactamas"/>
</dbReference>
<dbReference type="SMART" id="SM00849">
    <property type="entry name" value="Lactamase_B"/>
    <property type="match status" value="1"/>
</dbReference>
<dbReference type="SUPFAM" id="SSF56281">
    <property type="entry name" value="Metallo-hydrolase/oxidoreductase"/>
    <property type="match status" value="1"/>
</dbReference>
<dbReference type="RefSeq" id="WP_251223881.1">
    <property type="nucleotide sequence ID" value="NZ_JAMBOL010000012.1"/>
</dbReference>
<dbReference type="PANTHER" id="PTHR46018">
    <property type="entry name" value="ZINC PHOSPHODIESTERASE ELAC PROTEIN 1"/>
    <property type="match status" value="1"/>
</dbReference>
<organism evidence="3 4">
    <name type="scientific">Halalkalibacter oceani</name>
    <dbReference type="NCBI Taxonomy" id="1653776"/>
    <lineage>
        <taxon>Bacteria</taxon>
        <taxon>Bacillati</taxon>
        <taxon>Bacillota</taxon>
        <taxon>Bacilli</taxon>
        <taxon>Bacillales</taxon>
        <taxon>Bacillaceae</taxon>
        <taxon>Halalkalibacter</taxon>
    </lineage>
</organism>
<dbReference type="AlphaFoldDB" id="A0A9X2DTD0"/>
<keyword evidence="1" id="KW-0862">Zinc</keyword>
<evidence type="ECO:0000256" key="1">
    <source>
        <dbReference type="ARBA" id="ARBA00022833"/>
    </source>
</evidence>
<dbReference type="PANTHER" id="PTHR46018:SF4">
    <property type="entry name" value="METALLO-HYDROLASE YHFI-RELATED"/>
    <property type="match status" value="1"/>
</dbReference>
<dbReference type="EMBL" id="JAMBOL010000012">
    <property type="protein sequence ID" value="MCM3715120.1"/>
    <property type="molecule type" value="Genomic_DNA"/>
</dbReference>
<name>A0A9X2DTD0_9BACI</name>
<proteinExistence type="predicted"/>
<keyword evidence="4" id="KW-1185">Reference proteome</keyword>
<comment type="caution">
    <text evidence="3">The sequence shown here is derived from an EMBL/GenBank/DDBJ whole genome shotgun (WGS) entry which is preliminary data.</text>
</comment>
<evidence type="ECO:0000259" key="2">
    <source>
        <dbReference type="SMART" id="SM00849"/>
    </source>
</evidence>
<sequence length="247" mass="27514">MKVTVIGYWHGFPEKDEATSGYLLEHEQCKLLIDCGSGVLAKLQSYCKVEELDAVVLSHYHHDHKADLGPLQYASIIKAAEYPDKQLPIYGHRMDEEQFAGLTFQHVTTGVEYKEEEQAMIGPFTFQFLRTRHPVPCYAMKITVTDGASLVYTADTSYFDQLADFSAGADLLIAECSGYAGEKVTQFGHMTSSCVGKLAARAQPRQVLLSHLPHHGKHQQLIREVLDDYQGAVATAKTGWQYELAGE</sequence>
<dbReference type="Gene3D" id="3.60.15.10">
    <property type="entry name" value="Ribonuclease Z/Hydroxyacylglutathione hydrolase-like"/>
    <property type="match status" value="1"/>
</dbReference>
<evidence type="ECO:0000313" key="4">
    <source>
        <dbReference type="Proteomes" id="UP001139179"/>
    </source>
</evidence>
<reference evidence="3" key="1">
    <citation type="submission" date="2022-05" db="EMBL/GenBank/DDBJ databases">
        <title>Comparative Genomics of Spacecraft Associated Microbes.</title>
        <authorList>
            <person name="Tran M.T."/>
            <person name="Wright A."/>
            <person name="Seuylemezian A."/>
            <person name="Eisen J."/>
            <person name="Coil D."/>
        </authorList>
    </citation>
    <scope>NUCLEOTIDE SEQUENCE</scope>
    <source>
        <strain evidence="3">214.1.1</strain>
    </source>
</reference>
<dbReference type="InterPro" id="IPR036866">
    <property type="entry name" value="RibonucZ/Hydroxyglut_hydro"/>
</dbReference>
<dbReference type="Pfam" id="PF12706">
    <property type="entry name" value="Lactamase_B_2"/>
    <property type="match status" value="1"/>
</dbReference>
<dbReference type="GO" id="GO:0042781">
    <property type="term" value="F:3'-tRNA processing endoribonuclease activity"/>
    <property type="evidence" value="ECO:0007669"/>
    <property type="project" value="TreeGrafter"/>
</dbReference>
<gene>
    <name evidence="3" type="ORF">M3202_13610</name>
</gene>
<accession>A0A9X2DTD0</accession>
<feature type="domain" description="Metallo-beta-lactamase" evidence="2">
    <location>
        <begin position="18"/>
        <end position="189"/>
    </location>
</feature>
<protein>
    <submittedName>
        <fullName evidence="3">MBL fold metallo-hydrolase</fullName>
    </submittedName>
</protein>